<protein>
    <submittedName>
        <fullName evidence="1">Uncharacterized protein</fullName>
    </submittedName>
</protein>
<dbReference type="Proteomes" id="UP000232323">
    <property type="component" value="Unassembled WGS sequence"/>
</dbReference>
<dbReference type="GO" id="GO:0006120">
    <property type="term" value="P:mitochondrial electron transport, NADH to ubiquinone"/>
    <property type="evidence" value="ECO:0007669"/>
    <property type="project" value="TreeGrafter"/>
</dbReference>
<dbReference type="PANTHER" id="PTHR13156">
    <property type="entry name" value="NADH-UBIQUINONE OXIDOREDUCTASE 13 KD-A SUBUNIT"/>
    <property type="match status" value="1"/>
</dbReference>
<dbReference type="STRING" id="1157962.A0A250XK94"/>
<gene>
    <name evidence="1" type="ORF">CEUSTIGMA_g10919.t1</name>
</gene>
<keyword evidence="2" id="KW-1185">Reference proteome</keyword>
<dbReference type="GO" id="GO:0005739">
    <property type="term" value="C:mitochondrion"/>
    <property type="evidence" value="ECO:0007669"/>
    <property type="project" value="GOC"/>
</dbReference>
<name>A0A250XK94_9CHLO</name>
<comment type="caution">
    <text evidence="1">The sequence shown here is derived from an EMBL/GenBank/DDBJ whole genome shotgun (WGS) entry which is preliminary data.</text>
</comment>
<dbReference type="EMBL" id="BEGY01000100">
    <property type="protein sequence ID" value="GAX83494.1"/>
    <property type="molecule type" value="Genomic_DNA"/>
</dbReference>
<dbReference type="Gene3D" id="2.60.260.40">
    <property type="entry name" value="q5lls5 like domains"/>
    <property type="match status" value="1"/>
</dbReference>
<reference evidence="1 2" key="1">
    <citation type="submission" date="2017-08" db="EMBL/GenBank/DDBJ databases">
        <title>Acidophilic green algal genome provides insights into adaptation to an acidic environment.</title>
        <authorList>
            <person name="Hirooka S."/>
            <person name="Hirose Y."/>
            <person name="Kanesaki Y."/>
            <person name="Higuchi S."/>
            <person name="Fujiwara T."/>
            <person name="Onuma R."/>
            <person name="Era A."/>
            <person name="Ohbayashi R."/>
            <person name="Uzuka A."/>
            <person name="Nozaki H."/>
            <person name="Yoshikawa H."/>
            <person name="Miyagishima S.Y."/>
        </authorList>
    </citation>
    <scope>NUCLEOTIDE SEQUENCE [LARGE SCALE GENOMIC DNA]</scope>
    <source>
        <strain evidence="1 2">NIES-2499</strain>
    </source>
</reference>
<evidence type="ECO:0000313" key="1">
    <source>
        <dbReference type="EMBL" id="GAX83494.1"/>
    </source>
</evidence>
<evidence type="ECO:0000313" key="2">
    <source>
        <dbReference type="Proteomes" id="UP000232323"/>
    </source>
</evidence>
<organism evidence="1 2">
    <name type="scientific">Chlamydomonas eustigma</name>
    <dbReference type="NCBI Taxonomy" id="1157962"/>
    <lineage>
        <taxon>Eukaryota</taxon>
        <taxon>Viridiplantae</taxon>
        <taxon>Chlorophyta</taxon>
        <taxon>core chlorophytes</taxon>
        <taxon>Chlorophyceae</taxon>
        <taxon>CS clade</taxon>
        <taxon>Chlamydomonadales</taxon>
        <taxon>Chlamydomonadaceae</taxon>
        <taxon>Chlamydomonas</taxon>
    </lineage>
</organism>
<accession>A0A250XK94</accession>
<sequence>MVIPASIDMALHTSTKLSTLLQWARFSSLVQRPDWKSVKLPDETMKDIPTSTGGAAFPGDIRGTSGLGKGDGLKTHTSKWLQGDQKPPIVYISEAEPIKVEGPVVASYGTDDPALGCPVEYINLKGTSKEDPAVCKYTGNRYYSDPHTWFQH</sequence>
<dbReference type="PANTHER" id="PTHR13156:SF0">
    <property type="entry name" value="NADH DEHYDROGENASE [UBIQUINONE] IRON-SULFUR PROTEIN 6, MITOCHONDRIAL"/>
    <property type="match status" value="1"/>
</dbReference>
<proteinExistence type="predicted"/>
<dbReference type="AlphaFoldDB" id="A0A250XK94"/>
<dbReference type="OrthoDB" id="307899at2759"/>